<dbReference type="PANTHER" id="PTHR11439">
    <property type="entry name" value="GAG-POL-RELATED RETROTRANSPOSON"/>
    <property type="match status" value="1"/>
</dbReference>
<name>A0A8H8NXQ2_9AGAM</name>
<gene>
    <name evidence="3" type="ORF">RhiXN_05569</name>
</gene>
<dbReference type="RefSeq" id="XP_043180817.1">
    <property type="nucleotide sequence ID" value="XM_043325385.1"/>
</dbReference>
<dbReference type="InterPro" id="IPR013103">
    <property type="entry name" value="RVT_2"/>
</dbReference>
<evidence type="ECO:0000256" key="1">
    <source>
        <dbReference type="SAM" id="MobiDB-lite"/>
    </source>
</evidence>
<evidence type="ECO:0000313" key="3">
    <source>
        <dbReference type="EMBL" id="QRW20580.1"/>
    </source>
</evidence>
<accession>A0A8H8NXQ2</accession>
<dbReference type="KEGG" id="rsx:RhiXN_05569"/>
<organism evidence="3 4">
    <name type="scientific">Rhizoctonia solani</name>
    <dbReference type="NCBI Taxonomy" id="456999"/>
    <lineage>
        <taxon>Eukaryota</taxon>
        <taxon>Fungi</taxon>
        <taxon>Dikarya</taxon>
        <taxon>Basidiomycota</taxon>
        <taxon>Agaricomycotina</taxon>
        <taxon>Agaricomycetes</taxon>
        <taxon>Cantharellales</taxon>
        <taxon>Ceratobasidiaceae</taxon>
        <taxon>Rhizoctonia</taxon>
    </lineage>
</organism>
<dbReference type="EMBL" id="CP059663">
    <property type="protein sequence ID" value="QRW20580.1"/>
    <property type="molecule type" value="Genomic_DNA"/>
</dbReference>
<protein>
    <submittedName>
        <fullName evidence="3">Retrovirus-related Pol polyprotein from transposon TNT 1-94</fullName>
    </submittedName>
</protein>
<dbReference type="AlphaFoldDB" id="A0A8H8NXQ2"/>
<dbReference type="Proteomes" id="UP000650533">
    <property type="component" value="Chromosome 6"/>
</dbReference>
<feature type="domain" description="Reverse transcriptase Ty1/copia-type" evidence="2">
    <location>
        <begin position="147"/>
        <end position="237"/>
    </location>
</feature>
<dbReference type="Pfam" id="PF07727">
    <property type="entry name" value="RVT_2"/>
    <property type="match status" value="1"/>
</dbReference>
<sequence>MGYDIQHPPMSELSNVPIMPSSSNSSNNTVPNAYNFFNSPSTVLPTGTNTLDLTYSMVTPTTPKPTIDKLCKQFKLLYLNESLIPKQPNPTLALSRDMEPPWTFINNEPPTSTTNSPTVAEALSGPDAEEWWKAMAKEVSTLKQMGTYKLTNLLPKCKAMGNKWVLVLKHNKNSTPIQHKARLVAQGFSQQPGIDFDKTFAPIYNWDIQQLNVNSAYLHAKVNKDLYMQQIPYFSNGYSDANWGSNLLDCKSVSGHVFMLGGAAISWSAKKQATVALSTMEAEYMALSHACTQAMWLRQFFEELQYVADTPTLIVSDNLAAIALSEESQFHGRSKHINIQHHFMQDLIEKRKVATLYVPSKENLADAFTKALPAPQFSYLMQGIMGKPMSEG</sequence>
<evidence type="ECO:0000259" key="2">
    <source>
        <dbReference type="Pfam" id="PF07727"/>
    </source>
</evidence>
<feature type="region of interest" description="Disordered" evidence="1">
    <location>
        <begin position="1"/>
        <end position="25"/>
    </location>
</feature>
<dbReference type="CDD" id="cd09272">
    <property type="entry name" value="RNase_HI_RT_Ty1"/>
    <property type="match status" value="1"/>
</dbReference>
<proteinExistence type="predicted"/>
<evidence type="ECO:0000313" key="4">
    <source>
        <dbReference type="Proteomes" id="UP000650533"/>
    </source>
</evidence>
<reference evidence="3" key="1">
    <citation type="submission" date="2020-05" db="EMBL/GenBank/DDBJ databases">
        <title>Evolutionary and genomic comparisons of hybrid uninucleate and nonhybrid Rhizoctonia fungi.</title>
        <authorList>
            <person name="Li C."/>
            <person name="Chen X."/>
        </authorList>
    </citation>
    <scope>NUCLEOTIDE SEQUENCE</scope>
    <source>
        <strain evidence="3">AG-1 IA</strain>
    </source>
</reference>
<dbReference type="PANTHER" id="PTHR11439:SF483">
    <property type="entry name" value="PEPTIDE SYNTHASE GLIP-LIKE, PUTATIVE (AFU_ORTHOLOGUE AFUA_3G12920)-RELATED"/>
    <property type="match status" value="1"/>
</dbReference>
<dbReference type="GeneID" id="67027848"/>